<dbReference type="Gene3D" id="3.40.50.1240">
    <property type="entry name" value="Phosphoglycerate mutase-like"/>
    <property type="match status" value="1"/>
</dbReference>
<dbReference type="Proteomes" id="UP001552299">
    <property type="component" value="Unassembled WGS sequence"/>
</dbReference>
<proteinExistence type="predicted"/>
<dbReference type="SMART" id="SM00855">
    <property type="entry name" value="PGAM"/>
    <property type="match status" value="1"/>
</dbReference>
<dbReference type="SUPFAM" id="SSF53254">
    <property type="entry name" value="Phosphoglycerate mutase-like"/>
    <property type="match status" value="1"/>
</dbReference>
<dbReference type="PANTHER" id="PTHR16469">
    <property type="entry name" value="UBIQUITIN-ASSOCIATED AND SH3 DOMAIN-CONTAINING BA-RELATED"/>
    <property type="match status" value="1"/>
</dbReference>
<reference evidence="1 2" key="1">
    <citation type="journal article" date="2024" name="Plant Biotechnol. J.">
        <title>Dendrobium thyrsiflorum genome and its molecular insights into genes involved in important horticultural traits.</title>
        <authorList>
            <person name="Chen B."/>
            <person name="Wang J.Y."/>
            <person name="Zheng P.J."/>
            <person name="Li K.L."/>
            <person name="Liang Y.M."/>
            <person name="Chen X.F."/>
            <person name="Zhang C."/>
            <person name="Zhao X."/>
            <person name="He X."/>
            <person name="Zhang G.Q."/>
            <person name="Liu Z.J."/>
            <person name="Xu Q."/>
        </authorList>
    </citation>
    <scope>NUCLEOTIDE SEQUENCE [LARGE SCALE GENOMIC DNA]</scope>
    <source>
        <strain evidence="1">GZMU011</strain>
    </source>
</reference>
<dbReference type="InterPro" id="IPR051710">
    <property type="entry name" value="Phosphatase_SH3-domain"/>
</dbReference>
<sequence>MYGRDFFFNGRRSAQWNCPRGVGLLVHCRERERESEGGMEMAESLQIGGQASDVCRERQGWTQNVVVMRHGDRIDAVEPLWLSHADRPWDPPLTDVGKIRAWTTGKRLRNMGFPVHRIIVSPFLRCLQTAAEVITALCCVVDDETHLLSMETSAGAVIDPTRVKVNIEYGLCEVFCMQAMRLSAPPKDGMWLPDVSDLEALLPAGTIDHSVEPFKQQLPLWEESLAVARERYLTVIEALADKFPHENLLLVTHGEAVGVSISSHLKDVIVYEVEYCAYTHLQRQVHTEHSKAVTEGGFKLVEQPSWPPILLMKLPCSS</sequence>
<dbReference type="InterPro" id="IPR029033">
    <property type="entry name" value="His_PPase_superfam"/>
</dbReference>
<comment type="caution">
    <text evidence="1">The sequence shown here is derived from an EMBL/GenBank/DDBJ whole genome shotgun (WGS) entry which is preliminary data.</text>
</comment>
<dbReference type="InterPro" id="IPR013078">
    <property type="entry name" value="His_Pase_superF_clade-1"/>
</dbReference>
<protein>
    <submittedName>
        <fullName evidence="1">Uncharacterized protein</fullName>
    </submittedName>
</protein>
<evidence type="ECO:0000313" key="1">
    <source>
        <dbReference type="EMBL" id="KAL0912788.1"/>
    </source>
</evidence>
<dbReference type="AlphaFoldDB" id="A0ABD0UJH4"/>
<keyword evidence="2" id="KW-1185">Reference proteome</keyword>
<name>A0ABD0UJH4_DENTH</name>
<organism evidence="1 2">
    <name type="scientific">Dendrobium thyrsiflorum</name>
    <name type="common">Pinecone-like raceme dendrobium</name>
    <name type="synonym">Orchid</name>
    <dbReference type="NCBI Taxonomy" id="117978"/>
    <lineage>
        <taxon>Eukaryota</taxon>
        <taxon>Viridiplantae</taxon>
        <taxon>Streptophyta</taxon>
        <taxon>Embryophyta</taxon>
        <taxon>Tracheophyta</taxon>
        <taxon>Spermatophyta</taxon>
        <taxon>Magnoliopsida</taxon>
        <taxon>Liliopsida</taxon>
        <taxon>Asparagales</taxon>
        <taxon>Orchidaceae</taxon>
        <taxon>Epidendroideae</taxon>
        <taxon>Malaxideae</taxon>
        <taxon>Dendrobiinae</taxon>
        <taxon>Dendrobium</taxon>
    </lineage>
</organism>
<dbReference type="CDD" id="cd07040">
    <property type="entry name" value="HP"/>
    <property type="match status" value="1"/>
</dbReference>
<dbReference type="EMBL" id="JANQDX010000013">
    <property type="protein sequence ID" value="KAL0912788.1"/>
    <property type="molecule type" value="Genomic_DNA"/>
</dbReference>
<dbReference type="Pfam" id="PF00300">
    <property type="entry name" value="His_Phos_1"/>
    <property type="match status" value="1"/>
</dbReference>
<dbReference type="PANTHER" id="PTHR16469:SF27">
    <property type="entry name" value="UBIQUITIN-ASSOCIATED AND SH3 DOMAIN-CONTAINING BA-RELATED"/>
    <property type="match status" value="1"/>
</dbReference>
<accession>A0ABD0UJH4</accession>
<evidence type="ECO:0000313" key="2">
    <source>
        <dbReference type="Proteomes" id="UP001552299"/>
    </source>
</evidence>
<gene>
    <name evidence="1" type="ORF">M5K25_016192</name>
</gene>